<dbReference type="EMBL" id="PVTV01000011">
    <property type="protein sequence ID" value="PRY99140.1"/>
    <property type="molecule type" value="Genomic_DNA"/>
</dbReference>
<dbReference type="InterPro" id="IPR037171">
    <property type="entry name" value="NagB/RpiA_transferase-like"/>
</dbReference>
<dbReference type="Proteomes" id="UP000238308">
    <property type="component" value="Unassembled WGS sequence"/>
</dbReference>
<reference evidence="3 4" key="1">
    <citation type="submission" date="2018-03" db="EMBL/GenBank/DDBJ databases">
        <title>Genomic Encyclopedia of Type Strains, Phase III (KMG-III): the genomes of soil and plant-associated and newly described type strains.</title>
        <authorList>
            <person name="Whitman W."/>
        </authorList>
    </citation>
    <scope>NUCLEOTIDE SEQUENCE [LARGE SCALE GENOMIC DNA]</scope>
    <source>
        <strain evidence="3 4">MWH-P2sevCIIIb</strain>
    </source>
</reference>
<dbReference type="Pfam" id="PF01144">
    <property type="entry name" value="CoA_trans"/>
    <property type="match status" value="1"/>
</dbReference>
<dbReference type="InterPro" id="IPR012792">
    <property type="entry name" value="3-oxoacid_CoA-transf_A"/>
</dbReference>
<dbReference type="PANTHER" id="PTHR13707:SF60">
    <property type="entry name" value="ACETATE COA-TRANSFERASE SUBUNIT ALPHA"/>
    <property type="match status" value="1"/>
</dbReference>
<name>A0A2T0XJT1_9BURK</name>
<dbReference type="PANTHER" id="PTHR13707">
    <property type="entry name" value="KETOACID-COENZYME A TRANSFERASE"/>
    <property type="match status" value="1"/>
</dbReference>
<dbReference type="AlphaFoldDB" id="A0A2T0XJT1"/>
<evidence type="ECO:0000256" key="1">
    <source>
        <dbReference type="ARBA" id="ARBA00005612"/>
    </source>
</evidence>
<dbReference type="PROSITE" id="PS01273">
    <property type="entry name" value="COA_TRANSF_1"/>
    <property type="match status" value="1"/>
</dbReference>
<evidence type="ECO:0000313" key="4">
    <source>
        <dbReference type="Proteomes" id="UP000238308"/>
    </source>
</evidence>
<accession>A0A2T0XJT1</accession>
<dbReference type="GO" id="GO:0008410">
    <property type="term" value="F:CoA-transferase activity"/>
    <property type="evidence" value="ECO:0007669"/>
    <property type="project" value="InterPro"/>
</dbReference>
<dbReference type="SMART" id="SM00882">
    <property type="entry name" value="CoA_trans"/>
    <property type="match status" value="1"/>
</dbReference>
<gene>
    <name evidence="3" type="ORF">BCM14_0581</name>
</gene>
<dbReference type="SUPFAM" id="SSF100950">
    <property type="entry name" value="NagB/RpiA/CoA transferase-like"/>
    <property type="match status" value="1"/>
</dbReference>
<dbReference type="OrthoDB" id="9777193at2"/>
<comment type="similarity">
    <text evidence="1">Belongs to the 3-oxoacid CoA-transferase subunit A family.</text>
</comment>
<proteinExistence type="inferred from homology"/>
<keyword evidence="2 3" id="KW-0808">Transferase</keyword>
<dbReference type="InterPro" id="IPR004165">
    <property type="entry name" value="CoA_trans_fam_I"/>
</dbReference>
<keyword evidence="4" id="KW-1185">Reference proteome</keyword>
<comment type="caution">
    <text evidence="3">The sequence shown here is derived from an EMBL/GenBank/DDBJ whole genome shotgun (WGS) entry which is preliminary data.</text>
</comment>
<sequence>MIDKRVDSIAQAMQGIKDGAVVLVGGFGTSGRPNQLCQGLLELGVKDLTIVANNSTGGADVIEDLIKAGRIRKVVCSYPRSIFGKTSFDTEYVAGRIELELVPQGTLAERIRAGAAGIGGFYTKTAARTELAKGKEVRMIRGQEYVLEEPITGDVALINAKQGDRWGNLVYHRGARVNNPVMAGAAKLAIAQVREIVELGTLDPEVIVTPGVFIDRLVEVRP</sequence>
<dbReference type="Gene3D" id="3.40.1080.10">
    <property type="entry name" value="Glutaconate Coenzyme A-transferase"/>
    <property type="match status" value="1"/>
</dbReference>
<organism evidence="3 4">
    <name type="scientific">Jezberella montanilacus</name>
    <dbReference type="NCBI Taxonomy" id="323426"/>
    <lineage>
        <taxon>Bacteria</taxon>
        <taxon>Pseudomonadati</taxon>
        <taxon>Pseudomonadota</taxon>
        <taxon>Betaproteobacteria</taxon>
        <taxon>Burkholderiales</taxon>
        <taxon>Alcaligenaceae</taxon>
        <taxon>Jezberella</taxon>
    </lineage>
</organism>
<dbReference type="RefSeq" id="WP_106226478.1">
    <property type="nucleotide sequence ID" value="NZ_PVTV01000011.1"/>
</dbReference>
<evidence type="ECO:0000256" key="2">
    <source>
        <dbReference type="ARBA" id="ARBA00022679"/>
    </source>
</evidence>
<dbReference type="InterPro" id="IPR004163">
    <property type="entry name" value="CoA_transf_BS"/>
</dbReference>
<dbReference type="NCBIfam" id="TIGR02429">
    <property type="entry name" value="pcaI_scoA_fam"/>
    <property type="match status" value="1"/>
</dbReference>
<evidence type="ECO:0000313" key="3">
    <source>
        <dbReference type="EMBL" id="PRY99140.1"/>
    </source>
</evidence>
<protein>
    <submittedName>
        <fullName evidence="3">3-oxoadipate CoA-transferase alpha subunit</fullName>
    </submittedName>
</protein>